<evidence type="ECO:0000256" key="1">
    <source>
        <dbReference type="ARBA" id="ARBA00022741"/>
    </source>
</evidence>
<dbReference type="GO" id="GO:0016787">
    <property type="term" value="F:hydrolase activity"/>
    <property type="evidence" value="ECO:0007669"/>
    <property type="project" value="UniProtKB-KW"/>
</dbReference>
<reference evidence="5 6" key="1">
    <citation type="journal article" date="2016" name="Front. Microbiol.">
        <title>Genomic Resource of Rice Seed Associated Bacteria.</title>
        <authorList>
            <person name="Midha S."/>
            <person name="Bansal K."/>
            <person name="Sharma S."/>
            <person name="Kumar N."/>
            <person name="Patil P.P."/>
            <person name="Chaudhry V."/>
            <person name="Patil P.B."/>
        </authorList>
    </citation>
    <scope>NUCLEOTIDE SEQUENCE [LARGE SCALE GENOMIC DNA]</scope>
    <source>
        <strain evidence="5 6">NS359</strain>
    </source>
</reference>
<gene>
    <name evidence="5" type="ORF">NS359_04845</name>
</gene>
<dbReference type="OrthoDB" id="9768696at2"/>
<organism evidence="5 6">
    <name type="scientific">Curtobacterium oceanosedimentum</name>
    <dbReference type="NCBI Taxonomy" id="465820"/>
    <lineage>
        <taxon>Bacteria</taxon>
        <taxon>Bacillati</taxon>
        <taxon>Actinomycetota</taxon>
        <taxon>Actinomycetes</taxon>
        <taxon>Micrococcales</taxon>
        <taxon>Microbacteriaceae</taxon>
        <taxon>Curtobacterium</taxon>
    </lineage>
</organism>
<dbReference type="Proteomes" id="UP000072763">
    <property type="component" value="Unassembled WGS sequence"/>
</dbReference>
<evidence type="ECO:0000313" key="6">
    <source>
        <dbReference type="Proteomes" id="UP000072763"/>
    </source>
</evidence>
<dbReference type="SUPFAM" id="SSF50891">
    <property type="entry name" value="Cyclophilin-like"/>
    <property type="match status" value="1"/>
</dbReference>
<dbReference type="InterPro" id="IPR003778">
    <property type="entry name" value="CT_A_B"/>
</dbReference>
<comment type="caution">
    <text evidence="5">The sequence shown here is derived from an EMBL/GenBank/DDBJ whole genome shotgun (WGS) entry which is preliminary data.</text>
</comment>
<evidence type="ECO:0000256" key="3">
    <source>
        <dbReference type="ARBA" id="ARBA00022840"/>
    </source>
</evidence>
<keyword evidence="3" id="KW-0067">ATP-binding</keyword>
<evidence type="ECO:0000259" key="4">
    <source>
        <dbReference type="SMART" id="SM00797"/>
    </source>
</evidence>
<sequence length="294" mass="30063">MTALTVLEVGFAASTQDLGRPGFSEAGLGAAGAADRGSAALANRMVGNRPTAAVLEALLGSVTLRADGHVVAALTGAPGPVAVERADSRVHGAAIGEVLLLGPGDVLRVGLSESLLRTYLAVRGGLAVEPVLGSRSWDSLAGLGPSPVRAGDVLPVGVDADGWPLVDAVAPPLAPPSGGPVVLDVVAGPRDDWFRSDWRRTLTGQTWTTRPDSDRVGVRTTAPDPLVRQRDGELPSEGVETGSLQVPPEGHPVLFLADHPVTGGYPVVGVLTAASVDRAAQLRPGDPLRFRLVG</sequence>
<evidence type="ECO:0000256" key="2">
    <source>
        <dbReference type="ARBA" id="ARBA00022801"/>
    </source>
</evidence>
<dbReference type="RefSeq" id="WP_058749208.1">
    <property type="nucleotide sequence ID" value="NZ_LDRC01000022.1"/>
</dbReference>
<keyword evidence="1" id="KW-0547">Nucleotide-binding</keyword>
<dbReference type="Gene3D" id="2.40.100.10">
    <property type="entry name" value="Cyclophilin-like"/>
    <property type="match status" value="1"/>
</dbReference>
<dbReference type="InterPro" id="IPR052708">
    <property type="entry name" value="PxpC"/>
</dbReference>
<dbReference type="STRING" id="465820.NS263_00405"/>
<dbReference type="PATRIC" id="fig|465820.4.peg.1012"/>
<dbReference type="InterPro" id="IPR029000">
    <property type="entry name" value="Cyclophilin-like_dom_sf"/>
</dbReference>
<feature type="domain" description="Carboxyltransferase" evidence="4">
    <location>
        <begin position="25"/>
        <end position="294"/>
    </location>
</feature>
<protein>
    <submittedName>
        <fullName evidence="5">Allophanate hydrolase</fullName>
    </submittedName>
</protein>
<name>A0A147DSH5_9MICO</name>
<keyword evidence="2 5" id="KW-0378">Hydrolase</keyword>
<dbReference type="SMART" id="SM00797">
    <property type="entry name" value="AHS2"/>
    <property type="match status" value="1"/>
</dbReference>
<dbReference type="PANTHER" id="PTHR43309">
    <property type="entry name" value="5-OXOPROLINASE SUBUNIT C"/>
    <property type="match status" value="1"/>
</dbReference>
<evidence type="ECO:0000313" key="5">
    <source>
        <dbReference type="EMBL" id="KTR52818.1"/>
    </source>
</evidence>
<dbReference type="Pfam" id="PF02626">
    <property type="entry name" value="CT_A_B"/>
    <property type="match status" value="1"/>
</dbReference>
<proteinExistence type="predicted"/>
<dbReference type="AlphaFoldDB" id="A0A147DSH5"/>
<dbReference type="PANTHER" id="PTHR43309:SF3">
    <property type="entry name" value="5-OXOPROLINASE SUBUNIT C"/>
    <property type="match status" value="1"/>
</dbReference>
<accession>A0A147DSH5</accession>
<dbReference type="EMBL" id="LDRC01000022">
    <property type="protein sequence ID" value="KTR52818.1"/>
    <property type="molecule type" value="Genomic_DNA"/>
</dbReference>
<dbReference type="GO" id="GO:0005524">
    <property type="term" value="F:ATP binding"/>
    <property type="evidence" value="ECO:0007669"/>
    <property type="project" value="UniProtKB-KW"/>
</dbReference>